<dbReference type="RefSeq" id="WP_012534421.1">
    <property type="nucleotide sequence ID" value="NC_011185.1"/>
</dbReference>
<dbReference type="Proteomes" id="UP000001857">
    <property type="component" value="Plasmid pMJ100"/>
</dbReference>
<dbReference type="EMBL" id="CP001134">
    <property type="protein sequence ID" value="ACH64638.1"/>
    <property type="molecule type" value="Genomic_DNA"/>
</dbReference>
<keyword evidence="1" id="KW-0614">Plasmid</keyword>
<organism evidence="1 2">
    <name type="scientific">Aliivibrio fischeri (strain MJ11)</name>
    <name type="common">Vibrio fischeri</name>
    <dbReference type="NCBI Taxonomy" id="388396"/>
    <lineage>
        <taxon>Bacteria</taxon>
        <taxon>Pseudomonadati</taxon>
        <taxon>Pseudomonadota</taxon>
        <taxon>Gammaproteobacteria</taxon>
        <taxon>Vibrionales</taxon>
        <taxon>Vibrionaceae</taxon>
        <taxon>Aliivibrio</taxon>
    </lineage>
</organism>
<evidence type="ECO:0000313" key="2">
    <source>
        <dbReference type="Proteomes" id="UP000001857"/>
    </source>
</evidence>
<reference evidence="1 2" key="2">
    <citation type="journal article" date="2009" name="Nature">
        <title>A single regulatory gene is sufficient to alter bacterial host range.</title>
        <authorList>
            <person name="Mandel M.J."/>
            <person name="Wollenberg M.S."/>
            <person name="Stabb E.V."/>
            <person name="Visick K.L."/>
            <person name="Ruby E.G."/>
        </authorList>
    </citation>
    <scope>NUCLEOTIDE SEQUENCE [LARGE SCALE GENOMIC DNA]</scope>
    <source>
        <strain evidence="1 2">MJ11</strain>
        <plasmid evidence="2">Plasmid pMJ100</plasmid>
    </source>
</reference>
<reference evidence="2" key="1">
    <citation type="submission" date="2008-08" db="EMBL/GenBank/DDBJ databases">
        <title>Complete sequence of Vibrio fischeri strain MJ11.</title>
        <authorList>
            <person name="Mandel M.J."/>
            <person name="Stabb E.V."/>
            <person name="Ruby E.G."/>
            <person name="Ferriera S."/>
            <person name="Johnson J."/>
            <person name="Kravitz S."/>
            <person name="Beeson K."/>
            <person name="Sutton G."/>
            <person name="Rogers Y.-H."/>
            <person name="Friedman R."/>
            <person name="Frazier M."/>
            <person name="Venter J.C."/>
        </authorList>
    </citation>
    <scope>NUCLEOTIDE SEQUENCE [LARGE SCALE GENOMIC DNA]</scope>
    <source>
        <strain evidence="2">MJ11</strain>
        <plasmid evidence="2">Plasmid pMJ100</plasmid>
    </source>
</reference>
<dbReference type="AlphaFoldDB" id="B5EVX5"/>
<proteinExistence type="predicted"/>
<protein>
    <submittedName>
        <fullName evidence="1">Uncharacterized protein</fullName>
    </submittedName>
</protein>
<geneLocation type="plasmid" evidence="1 2">
    <name>pMJ100</name>
</geneLocation>
<accession>B5EVX5</accession>
<dbReference type="HOGENOM" id="CLU_660459_0_0_6"/>
<sequence length="416" mass="47478">MLSAVYIVPRAMSDDISQPIQDPSCLLEVNRRSIETQRLLAQVRESNQELRCHCTKEKARMFVRFCHDNFTIVNHPTEGQHSDDCQLFSVIHGYSERQDDPPSHTQESIDVDSFVIHRAISDVQRTSVNKEKNSEGKPYNREHSIDKLFRFLCEKSYSNFHHKNKNQSTLVALRNLIEPTTSIAFGETTLNKYCFYGEKGYSFAFNTLRRDKKNNTYKGAGRPHALVFNVVEQISISNGCIDLDGSKYTAKRVIRAGRKTAGPYLVILSLADDPIEDAILVYNVFIKPIVSTTSLMPVDSNHERIIASGLISLISNSQNQLARWSLQKPIFSKNARSNSVSVLPDFILRRKSIETGKITYVEVIEVMGMLSDPDYAARKAQLLPLMKEAWRANSIYEINAENKSDIERFFNEHDYI</sequence>
<gene>
    <name evidence="1" type="ordered locus">VFMJ11_B0032</name>
</gene>
<name>B5EVX5_ALIFM</name>
<evidence type="ECO:0000313" key="1">
    <source>
        <dbReference type="EMBL" id="ACH64638.1"/>
    </source>
</evidence>
<dbReference type="KEGG" id="vfm:VFMJ11_B0032"/>